<evidence type="ECO:0000256" key="2">
    <source>
        <dbReference type="SAM" id="MobiDB-lite"/>
    </source>
</evidence>
<sequence>MRLNPDNPEDQVKLQTISNDLNLALREHQGRWSQAIDLHTEGDESCEESDPCADLTSNKTDEHFDFHSSTPDANAPYSISQEFAAIGNGNLRKGKYSSASIRTESGVASLDRARDDVEFYRNQVELLREEADEFQTFANLHYEEKIIILSDRVESLQNQLAHLTHKNERLTRELEESTQTAADAKMCERSLQIVVDQLSKQLTEYRESPRQLGSENGDSFESVHKEKLARLENCLNYVERVREYVAMNMKSMQNTIFAPGAEFDIFSENLGSTTPTPELQIAESSPVKFFARSDSNHPLLSPSVFEASVKKTLDELQNKNKDLQSKLDTEVEDREALDLETMELRNKNASLQRQLKRSREELDEEVANLENTYQRRVRELQEQLDDECKLRELSEQLAKSLEEKIAHLRRACDLNELETVTEAWQETETKLRNDVKYYKRSLELVQEELDHFKAKFDPDSSKKELAEREERIRLLGQEKQQLRVDLDINAIKLQNTTTLLDDTETRLRTSNKERNSLMQRMNQLEAERDDAIREAANATGKAGAVHEASQARTREVTELRNERDCLKRELSDLRAQLTNLQVDSRTEITQLKTKVRDLEKSMKNGQVEFEAESERLKDELEAIQAELKVLQANELALKTSNRQLKRTVEEKDDEHTMNIRKIGDLERLCTDLSAERDRAKADLTASRETASLLRAVNRKRMNEEFTTSDGHLDLNSEADSDLELIAERRNEARSPDRFSNSSLSNARTENLLRIADEMALEASLTRYNMTNFDLRPSSVTSSLQTPNSTVGAGSNLSSRRTTPKPRN</sequence>
<reference evidence="3 4" key="1">
    <citation type="submission" date="2024-11" db="EMBL/GenBank/DDBJ databases">
        <title>Adaptive evolution of stress response genes in parasites aligns with host niche diversity.</title>
        <authorList>
            <person name="Hahn C."/>
            <person name="Resl P."/>
        </authorList>
    </citation>
    <scope>NUCLEOTIDE SEQUENCE [LARGE SCALE GENOMIC DNA]</scope>
    <source>
        <strain evidence="3">EGGRZ-B1_66</strain>
        <tissue evidence="3">Body</tissue>
    </source>
</reference>
<evidence type="ECO:0000313" key="4">
    <source>
        <dbReference type="Proteomes" id="UP001626550"/>
    </source>
</evidence>
<protein>
    <submittedName>
        <fullName evidence="3">Uncharacterized protein</fullName>
    </submittedName>
</protein>
<feature type="compositionally biased region" description="Polar residues" evidence="2">
    <location>
        <begin position="777"/>
        <end position="800"/>
    </location>
</feature>
<accession>A0ABD2QN72</accession>
<evidence type="ECO:0000256" key="1">
    <source>
        <dbReference type="SAM" id="Coils"/>
    </source>
</evidence>
<proteinExistence type="predicted"/>
<dbReference type="Proteomes" id="UP001626550">
    <property type="component" value="Unassembled WGS sequence"/>
</dbReference>
<feature type="coiled-coil region" evidence="1">
    <location>
        <begin position="110"/>
        <end position="180"/>
    </location>
</feature>
<feature type="coiled-coil region" evidence="1">
    <location>
        <begin position="465"/>
        <end position="633"/>
    </location>
</feature>
<keyword evidence="4" id="KW-1185">Reference proteome</keyword>
<dbReference type="AlphaFoldDB" id="A0ABD2QN72"/>
<evidence type="ECO:0000313" key="3">
    <source>
        <dbReference type="EMBL" id="KAL3320984.1"/>
    </source>
</evidence>
<comment type="caution">
    <text evidence="3">The sequence shown here is derived from an EMBL/GenBank/DDBJ whole genome shotgun (WGS) entry which is preliminary data.</text>
</comment>
<dbReference type="Gene3D" id="1.20.5.1700">
    <property type="match status" value="1"/>
</dbReference>
<feature type="coiled-coil region" evidence="1">
    <location>
        <begin position="306"/>
        <end position="418"/>
    </location>
</feature>
<name>A0ABD2QN72_9PLAT</name>
<dbReference type="EMBL" id="JBJKFK010000017">
    <property type="protein sequence ID" value="KAL3320984.1"/>
    <property type="molecule type" value="Genomic_DNA"/>
</dbReference>
<organism evidence="3 4">
    <name type="scientific">Cichlidogyrus casuarinus</name>
    <dbReference type="NCBI Taxonomy" id="1844966"/>
    <lineage>
        <taxon>Eukaryota</taxon>
        <taxon>Metazoa</taxon>
        <taxon>Spiralia</taxon>
        <taxon>Lophotrochozoa</taxon>
        <taxon>Platyhelminthes</taxon>
        <taxon>Monogenea</taxon>
        <taxon>Monopisthocotylea</taxon>
        <taxon>Dactylogyridea</taxon>
        <taxon>Ancyrocephalidae</taxon>
        <taxon>Cichlidogyrus</taxon>
    </lineage>
</organism>
<gene>
    <name evidence="3" type="ORF">Ciccas_000344</name>
</gene>
<feature type="region of interest" description="Disordered" evidence="2">
    <location>
        <begin position="777"/>
        <end position="807"/>
    </location>
</feature>
<keyword evidence="1" id="KW-0175">Coiled coil</keyword>